<evidence type="ECO:0000313" key="8">
    <source>
        <dbReference type="Proteomes" id="UP001374579"/>
    </source>
</evidence>
<dbReference type="Proteomes" id="UP001374579">
    <property type="component" value="Unassembled WGS sequence"/>
</dbReference>
<protein>
    <submittedName>
        <fullName evidence="7">Uncharacterized protein</fullName>
    </submittedName>
</protein>
<evidence type="ECO:0000256" key="6">
    <source>
        <dbReference type="SAM" id="Phobius"/>
    </source>
</evidence>
<dbReference type="GO" id="GO:0016020">
    <property type="term" value="C:membrane"/>
    <property type="evidence" value="ECO:0007669"/>
    <property type="project" value="UniProtKB-SubCell"/>
</dbReference>
<keyword evidence="8" id="KW-1185">Reference proteome</keyword>
<keyword evidence="2 6" id="KW-0812">Transmembrane</keyword>
<accession>A0AAN9B5K5</accession>
<dbReference type="PRINTS" id="PR01217">
    <property type="entry name" value="PRICHEXTENSN"/>
</dbReference>
<sequence>MGKAKDFLARGAQYHVGLGITFAATIVHLTAFSTRYWAVGTIKAPSNEILTVNIGLWEYCAVMKVDLSSSPGFQDLAESGKLNGCHLDTYIDDRSDLRNPRYYAVTSLLPNLGALVGFIWANCKTLPRQSQLRMFSNVHILTGLNGVAAVIAFRVNTDDWLPKHKDGKQIYRDLEVYYSWSFYLMIVGAILVIAASIVINSAPLPETEADRPPVVINADYSQPPVPNAPTQPPAYSAQPLDPTNPLTYSAQPLDPTNPLAYSVQPNAPPQPPTYSAQPLDPTNPLTYSAQPLDPIHPLTYSAEPLDPTNPLTYSAQPLDPTNPLTYSVQPLDPTNPLTHVQPLDPTNPLTYSNSAQPLDPTNPLTYSVQPNPPPQPPADSAPP</sequence>
<comment type="subcellular location">
    <subcellularLocation>
        <location evidence="1">Membrane</location>
        <topology evidence="1">Multi-pass membrane protein</topology>
    </subcellularLocation>
</comment>
<evidence type="ECO:0000256" key="3">
    <source>
        <dbReference type="ARBA" id="ARBA00022989"/>
    </source>
</evidence>
<name>A0AAN9B5K5_9CAEN</name>
<feature type="compositionally biased region" description="Pro residues" evidence="5">
    <location>
        <begin position="223"/>
        <end position="232"/>
    </location>
</feature>
<feature type="transmembrane region" description="Helical" evidence="6">
    <location>
        <begin position="102"/>
        <end position="123"/>
    </location>
</feature>
<feature type="compositionally biased region" description="Polar residues" evidence="5">
    <location>
        <begin position="347"/>
        <end position="356"/>
    </location>
</feature>
<evidence type="ECO:0000256" key="2">
    <source>
        <dbReference type="ARBA" id="ARBA00022692"/>
    </source>
</evidence>
<feature type="transmembrane region" description="Helical" evidence="6">
    <location>
        <begin position="135"/>
        <end position="157"/>
    </location>
</feature>
<dbReference type="PANTHER" id="PTHR21284">
    <property type="entry name" value="EG:80H7.2 PROTEIN"/>
    <property type="match status" value="1"/>
</dbReference>
<dbReference type="InterPro" id="IPR004031">
    <property type="entry name" value="PMP22/EMP/MP20/Claudin"/>
</dbReference>
<feature type="transmembrane region" description="Helical" evidence="6">
    <location>
        <begin position="12"/>
        <end position="31"/>
    </location>
</feature>
<feature type="transmembrane region" description="Helical" evidence="6">
    <location>
        <begin position="177"/>
        <end position="199"/>
    </location>
</feature>
<keyword evidence="3 6" id="KW-1133">Transmembrane helix</keyword>
<evidence type="ECO:0000256" key="1">
    <source>
        <dbReference type="ARBA" id="ARBA00004141"/>
    </source>
</evidence>
<feature type="region of interest" description="Disordered" evidence="5">
    <location>
        <begin position="216"/>
        <end position="383"/>
    </location>
</feature>
<comment type="caution">
    <text evidence="7">The sequence shown here is derived from an EMBL/GenBank/DDBJ whole genome shotgun (WGS) entry which is preliminary data.</text>
</comment>
<gene>
    <name evidence="7" type="ORF">V1264_003699</name>
</gene>
<keyword evidence="4 6" id="KW-0472">Membrane</keyword>
<evidence type="ECO:0000313" key="7">
    <source>
        <dbReference type="EMBL" id="KAK7099578.1"/>
    </source>
</evidence>
<reference evidence="7 8" key="1">
    <citation type="submission" date="2024-02" db="EMBL/GenBank/DDBJ databases">
        <title>Chromosome-scale genome assembly of the rough periwinkle Littorina saxatilis.</title>
        <authorList>
            <person name="De Jode A."/>
            <person name="Faria R."/>
            <person name="Formenti G."/>
            <person name="Sims Y."/>
            <person name="Smith T.P."/>
            <person name="Tracey A."/>
            <person name="Wood J.M.D."/>
            <person name="Zagrodzka Z.B."/>
            <person name="Johannesson K."/>
            <person name="Butlin R.K."/>
            <person name="Leder E.H."/>
        </authorList>
    </citation>
    <scope>NUCLEOTIDE SEQUENCE [LARGE SCALE GENOMIC DNA]</scope>
    <source>
        <strain evidence="7">Snail1</strain>
        <tissue evidence="7">Muscle</tissue>
    </source>
</reference>
<dbReference type="EMBL" id="JBAMIC010000012">
    <property type="protein sequence ID" value="KAK7099578.1"/>
    <property type="molecule type" value="Genomic_DNA"/>
</dbReference>
<dbReference type="PANTHER" id="PTHR21284:SF12">
    <property type="entry name" value="EG:80H7.2 PROTEIN"/>
    <property type="match status" value="1"/>
</dbReference>
<evidence type="ECO:0000256" key="4">
    <source>
        <dbReference type="ARBA" id="ARBA00023136"/>
    </source>
</evidence>
<dbReference type="AlphaFoldDB" id="A0AAN9B5K5"/>
<proteinExistence type="predicted"/>
<organism evidence="7 8">
    <name type="scientific">Littorina saxatilis</name>
    <dbReference type="NCBI Taxonomy" id="31220"/>
    <lineage>
        <taxon>Eukaryota</taxon>
        <taxon>Metazoa</taxon>
        <taxon>Spiralia</taxon>
        <taxon>Lophotrochozoa</taxon>
        <taxon>Mollusca</taxon>
        <taxon>Gastropoda</taxon>
        <taxon>Caenogastropoda</taxon>
        <taxon>Littorinimorpha</taxon>
        <taxon>Littorinoidea</taxon>
        <taxon>Littorinidae</taxon>
        <taxon>Littorina</taxon>
    </lineage>
</organism>
<dbReference type="Gene3D" id="1.20.140.150">
    <property type="match status" value="1"/>
</dbReference>
<feature type="compositionally biased region" description="Pro residues" evidence="5">
    <location>
        <begin position="370"/>
        <end position="383"/>
    </location>
</feature>
<dbReference type="Pfam" id="PF13903">
    <property type="entry name" value="Claudin_2"/>
    <property type="match status" value="1"/>
</dbReference>
<evidence type="ECO:0000256" key="5">
    <source>
        <dbReference type="SAM" id="MobiDB-lite"/>
    </source>
</evidence>